<name>A0A8X6MLA9_NEPPI</name>
<dbReference type="Proteomes" id="UP000887013">
    <property type="component" value="Unassembled WGS sequence"/>
</dbReference>
<dbReference type="EMBL" id="BMAW01093862">
    <property type="protein sequence ID" value="GFS62465.1"/>
    <property type="molecule type" value="Genomic_DNA"/>
</dbReference>
<evidence type="ECO:0000313" key="1">
    <source>
        <dbReference type="EMBL" id="GFS62465.1"/>
    </source>
</evidence>
<accession>A0A8X6MLA9</accession>
<keyword evidence="2" id="KW-1185">Reference proteome</keyword>
<proteinExistence type="predicted"/>
<sequence length="86" mass="9556">MDGLNIPSRIEHLLPSISPLGACKTFYHLDLMSTVLKAQDCSAALFSTGMETIYYRFPLKAWLHSCTDDSELEMNGVADAGIYCEH</sequence>
<protein>
    <submittedName>
        <fullName evidence="1">Uncharacterized protein</fullName>
    </submittedName>
</protein>
<dbReference type="AlphaFoldDB" id="A0A8X6MLA9"/>
<comment type="caution">
    <text evidence="1">The sequence shown here is derived from an EMBL/GenBank/DDBJ whole genome shotgun (WGS) entry which is preliminary data.</text>
</comment>
<gene>
    <name evidence="1" type="ORF">NPIL_425341</name>
</gene>
<reference evidence="1" key="1">
    <citation type="submission" date="2020-08" db="EMBL/GenBank/DDBJ databases">
        <title>Multicomponent nature underlies the extraordinary mechanical properties of spider dragline silk.</title>
        <authorList>
            <person name="Kono N."/>
            <person name="Nakamura H."/>
            <person name="Mori M."/>
            <person name="Yoshida Y."/>
            <person name="Ohtoshi R."/>
            <person name="Malay A.D."/>
            <person name="Moran D.A.P."/>
            <person name="Tomita M."/>
            <person name="Numata K."/>
            <person name="Arakawa K."/>
        </authorList>
    </citation>
    <scope>NUCLEOTIDE SEQUENCE</scope>
</reference>
<evidence type="ECO:0000313" key="2">
    <source>
        <dbReference type="Proteomes" id="UP000887013"/>
    </source>
</evidence>
<organism evidence="1 2">
    <name type="scientific">Nephila pilipes</name>
    <name type="common">Giant wood spider</name>
    <name type="synonym">Nephila maculata</name>
    <dbReference type="NCBI Taxonomy" id="299642"/>
    <lineage>
        <taxon>Eukaryota</taxon>
        <taxon>Metazoa</taxon>
        <taxon>Ecdysozoa</taxon>
        <taxon>Arthropoda</taxon>
        <taxon>Chelicerata</taxon>
        <taxon>Arachnida</taxon>
        <taxon>Araneae</taxon>
        <taxon>Araneomorphae</taxon>
        <taxon>Entelegynae</taxon>
        <taxon>Araneoidea</taxon>
        <taxon>Nephilidae</taxon>
        <taxon>Nephila</taxon>
    </lineage>
</organism>